<reference evidence="3" key="1">
    <citation type="journal article" date="2015" name="Nature">
        <title>Complex archaea that bridge the gap between prokaryotes and eukaryotes.</title>
        <authorList>
            <person name="Spang A."/>
            <person name="Saw J.H."/>
            <person name="Jorgensen S.L."/>
            <person name="Zaremba-Niedzwiedzka K."/>
            <person name="Martijn J."/>
            <person name="Lind A.E."/>
            <person name="van Eijk R."/>
            <person name="Schleper C."/>
            <person name="Guy L."/>
            <person name="Ettema T.J."/>
        </authorList>
    </citation>
    <scope>NUCLEOTIDE SEQUENCE</scope>
</reference>
<protein>
    <submittedName>
        <fullName evidence="3">Uncharacterized protein</fullName>
    </submittedName>
</protein>
<proteinExistence type="predicted"/>
<organism evidence="3">
    <name type="scientific">marine sediment metagenome</name>
    <dbReference type="NCBI Taxonomy" id="412755"/>
    <lineage>
        <taxon>unclassified sequences</taxon>
        <taxon>metagenomes</taxon>
        <taxon>ecological metagenomes</taxon>
    </lineage>
</organism>
<feature type="compositionally biased region" description="Low complexity" evidence="1">
    <location>
        <begin position="1"/>
        <end position="10"/>
    </location>
</feature>
<name>A0A0F9J8D4_9ZZZZ</name>
<keyword evidence="2" id="KW-0812">Transmembrane</keyword>
<feature type="transmembrane region" description="Helical" evidence="2">
    <location>
        <begin position="33"/>
        <end position="52"/>
    </location>
</feature>
<evidence type="ECO:0000256" key="1">
    <source>
        <dbReference type="SAM" id="MobiDB-lite"/>
    </source>
</evidence>
<keyword evidence="2" id="KW-1133">Transmembrane helix</keyword>
<keyword evidence="2" id="KW-0472">Membrane</keyword>
<feature type="compositionally biased region" description="Basic residues" evidence="1">
    <location>
        <begin position="11"/>
        <end position="20"/>
    </location>
</feature>
<accession>A0A0F9J8D4</accession>
<sequence>MSDESTSTKPKTTKKAKPKAKAKSSNVDTVFDLAIQGMLVVQIGLAITALIFEIDFARDNDIAGTFLLATFLTYIAILAIVYSLSLQIGNDEKSPVTRIFAFVYYIVILGVLYLASEDPASGIVGALTGGT</sequence>
<evidence type="ECO:0000256" key="2">
    <source>
        <dbReference type="SAM" id="Phobius"/>
    </source>
</evidence>
<feature type="transmembrane region" description="Helical" evidence="2">
    <location>
        <begin position="96"/>
        <end position="115"/>
    </location>
</feature>
<gene>
    <name evidence="3" type="ORF">LCGC14_1561440</name>
</gene>
<dbReference type="AlphaFoldDB" id="A0A0F9J8D4"/>
<feature type="transmembrane region" description="Helical" evidence="2">
    <location>
        <begin position="64"/>
        <end position="84"/>
    </location>
</feature>
<comment type="caution">
    <text evidence="3">The sequence shown here is derived from an EMBL/GenBank/DDBJ whole genome shotgun (WGS) entry which is preliminary data.</text>
</comment>
<evidence type="ECO:0000313" key="3">
    <source>
        <dbReference type="EMBL" id="KKM44824.1"/>
    </source>
</evidence>
<feature type="region of interest" description="Disordered" evidence="1">
    <location>
        <begin position="1"/>
        <end position="20"/>
    </location>
</feature>
<dbReference type="EMBL" id="LAZR01012067">
    <property type="protein sequence ID" value="KKM44824.1"/>
    <property type="molecule type" value="Genomic_DNA"/>
</dbReference>